<dbReference type="Proteomes" id="UP000002574">
    <property type="component" value="Chromosome"/>
</dbReference>
<sequence>MPEVRNIPTDKLKWLDRESERQKLPEDYFLDPKNRRYPYKNKDGSINCYMLRAAIRLAGMHGDDSIKAKAEEFFQKYCGGK</sequence>
<reference evidence="1 2" key="1">
    <citation type="journal article" date="2010" name="J. Bacteriol.">
        <title>Complete genome sequence of the thermophilic, obligately chemolithoautotrophic hydrogen-oxidizing bacterium Hydrogenobacter thermophilus TK-6.</title>
        <authorList>
            <person name="Arai H."/>
            <person name="Kanbe H."/>
            <person name="Ishii M."/>
            <person name="Igarashi Y."/>
        </authorList>
    </citation>
    <scope>NUCLEOTIDE SEQUENCE [LARGE SCALE GENOMIC DNA]</scope>
    <source>
        <strain evidence="2">DSM 6534 / IAM 12695 / TK-6 [Tokyo]</strain>
    </source>
</reference>
<dbReference type="AlphaFoldDB" id="D3DHR9"/>
<dbReference type="EMBL" id="AP011112">
    <property type="protein sequence ID" value="BAI69371.1"/>
    <property type="molecule type" value="Genomic_DNA"/>
</dbReference>
<organism evidence="1 2">
    <name type="scientific">Hydrogenobacter thermophilus (strain DSM 6534 / IAM 12695 / TK-6)</name>
    <dbReference type="NCBI Taxonomy" id="608538"/>
    <lineage>
        <taxon>Bacteria</taxon>
        <taxon>Pseudomonadati</taxon>
        <taxon>Aquificota</taxon>
        <taxon>Aquificia</taxon>
        <taxon>Aquificales</taxon>
        <taxon>Aquificaceae</taxon>
        <taxon>Hydrogenobacter</taxon>
    </lineage>
</organism>
<dbReference type="eggNOG" id="ENOG502ZF5G">
    <property type="taxonomic scope" value="Bacteria"/>
</dbReference>
<evidence type="ECO:0000313" key="1">
    <source>
        <dbReference type="EMBL" id="BAI69371.1"/>
    </source>
</evidence>
<dbReference type="STRING" id="608538.HTH_0912"/>
<gene>
    <name evidence="1" type="ordered locus">HTH_0912</name>
</gene>
<protein>
    <submittedName>
        <fullName evidence="1">Uncharacterized protein</fullName>
    </submittedName>
</protein>
<name>D3DHR9_HYDTT</name>
<evidence type="ECO:0000313" key="2">
    <source>
        <dbReference type="Proteomes" id="UP000002574"/>
    </source>
</evidence>
<keyword evidence="2" id="KW-1185">Reference proteome</keyword>
<accession>D3DHR9</accession>
<dbReference type="RefSeq" id="WP_012963551.1">
    <property type="nucleotide sequence ID" value="NC_013799.1"/>
</dbReference>
<dbReference type="KEGG" id="hth:HTH_0912"/>
<dbReference type="KEGG" id="hte:Hydth_0910"/>
<dbReference type="OrthoDB" id="47631at2"/>
<proteinExistence type="predicted"/>